<feature type="compositionally biased region" description="Polar residues" evidence="1">
    <location>
        <begin position="63"/>
        <end position="77"/>
    </location>
</feature>
<keyword evidence="3" id="KW-1185">Reference proteome</keyword>
<feature type="non-terminal residue" evidence="2">
    <location>
        <position position="154"/>
    </location>
</feature>
<evidence type="ECO:0000313" key="2">
    <source>
        <dbReference type="EMBL" id="CAG8764893.1"/>
    </source>
</evidence>
<proteinExistence type="predicted"/>
<name>A0A9N9J432_9GLOM</name>
<dbReference type="OrthoDB" id="25887at2759"/>
<dbReference type="EMBL" id="CAJVPZ010043034">
    <property type="protein sequence ID" value="CAG8764893.1"/>
    <property type="molecule type" value="Genomic_DNA"/>
</dbReference>
<dbReference type="Proteomes" id="UP000789396">
    <property type="component" value="Unassembled WGS sequence"/>
</dbReference>
<feature type="region of interest" description="Disordered" evidence="1">
    <location>
        <begin position="1"/>
        <end position="45"/>
    </location>
</feature>
<dbReference type="SUPFAM" id="SSF102848">
    <property type="entry name" value="NSFL1 (p97 ATPase) cofactor p47, SEP domain"/>
    <property type="match status" value="1"/>
</dbReference>
<dbReference type="Gene3D" id="3.30.420.210">
    <property type="entry name" value="SEP domain"/>
    <property type="match status" value="1"/>
</dbReference>
<organism evidence="2 3">
    <name type="scientific">Racocetra fulgida</name>
    <dbReference type="NCBI Taxonomy" id="60492"/>
    <lineage>
        <taxon>Eukaryota</taxon>
        <taxon>Fungi</taxon>
        <taxon>Fungi incertae sedis</taxon>
        <taxon>Mucoromycota</taxon>
        <taxon>Glomeromycotina</taxon>
        <taxon>Glomeromycetes</taxon>
        <taxon>Diversisporales</taxon>
        <taxon>Gigasporaceae</taxon>
        <taxon>Racocetra</taxon>
    </lineage>
</organism>
<dbReference type="AlphaFoldDB" id="A0A9N9J432"/>
<sequence>AAVGNYYEEPHEGNDVEEENAEGSFQGTQVPAPHGTASGSTQKKKYVGRNISLSSFINLLKSSIPNDQKYSTPSSHYATLRDYDKEQSDEEEEEEVRENLFAGGEKSLGSDEEPSVEVNSQPSTTEPPRTDGPLMAYDDPANEEFLKAINNGYL</sequence>
<accession>A0A9N9J432</accession>
<evidence type="ECO:0000256" key="1">
    <source>
        <dbReference type="SAM" id="MobiDB-lite"/>
    </source>
</evidence>
<comment type="caution">
    <text evidence="2">The sequence shown here is derived from an EMBL/GenBank/DDBJ whole genome shotgun (WGS) entry which is preliminary data.</text>
</comment>
<gene>
    <name evidence="2" type="ORF">RFULGI_LOCUS14600</name>
</gene>
<protein>
    <submittedName>
        <fullName evidence="2">1899_t:CDS:1</fullName>
    </submittedName>
</protein>
<feature type="region of interest" description="Disordered" evidence="1">
    <location>
        <begin position="63"/>
        <end position="142"/>
    </location>
</feature>
<dbReference type="InterPro" id="IPR036241">
    <property type="entry name" value="NSFL1C_SEP_dom_sf"/>
</dbReference>
<reference evidence="2" key="1">
    <citation type="submission" date="2021-06" db="EMBL/GenBank/DDBJ databases">
        <authorList>
            <person name="Kallberg Y."/>
            <person name="Tangrot J."/>
            <person name="Rosling A."/>
        </authorList>
    </citation>
    <scope>NUCLEOTIDE SEQUENCE</scope>
    <source>
        <strain evidence="2">IN212</strain>
    </source>
</reference>
<feature type="non-terminal residue" evidence="2">
    <location>
        <position position="1"/>
    </location>
</feature>
<feature type="compositionally biased region" description="Polar residues" evidence="1">
    <location>
        <begin position="117"/>
        <end position="127"/>
    </location>
</feature>
<evidence type="ECO:0000313" key="3">
    <source>
        <dbReference type="Proteomes" id="UP000789396"/>
    </source>
</evidence>
<feature type="compositionally biased region" description="Acidic residues" evidence="1">
    <location>
        <begin position="87"/>
        <end position="96"/>
    </location>
</feature>